<accession>A0A2N5EIY4</accession>
<proteinExistence type="predicted"/>
<dbReference type="EMBL" id="PJZK01000023">
    <property type="protein sequence ID" value="PLR45211.1"/>
    <property type="molecule type" value="Genomic_DNA"/>
</dbReference>
<organism evidence="1 2">
    <name type="scientific">Chimaeribacter arupi</name>
    <dbReference type="NCBI Taxonomy" id="2060066"/>
    <lineage>
        <taxon>Bacteria</taxon>
        <taxon>Pseudomonadati</taxon>
        <taxon>Pseudomonadota</taxon>
        <taxon>Gammaproteobacteria</taxon>
        <taxon>Enterobacterales</taxon>
        <taxon>Yersiniaceae</taxon>
        <taxon>Chimaeribacter</taxon>
    </lineage>
</organism>
<dbReference type="SUPFAM" id="SSF141452">
    <property type="entry name" value="Hcp1-like"/>
    <property type="match status" value="1"/>
</dbReference>
<dbReference type="NCBIfam" id="TIGR03344">
    <property type="entry name" value="VI_effect_Hcp1"/>
    <property type="match status" value="1"/>
</dbReference>
<dbReference type="Pfam" id="PF05638">
    <property type="entry name" value="T6SS_HCP"/>
    <property type="match status" value="1"/>
</dbReference>
<dbReference type="InterPro" id="IPR008514">
    <property type="entry name" value="T6SS_Hcp"/>
</dbReference>
<comment type="caution">
    <text evidence="1">The sequence shown here is derived from an EMBL/GenBank/DDBJ whole genome shotgun (WGS) entry which is preliminary data.</text>
</comment>
<dbReference type="Proteomes" id="UP000234626">
    <property type="component" value="Unassembled WGS sequence"/>
</dbReference>
<dbReference type="InterPro" id="IPR036624">
    <property type="entry name" value="Hcp1-lik_sf"/>
</dbReference>
<keyword evidence="2" id="KW-1185">Reference proteome</keyword>
<evidence type="ECO:0000313" key="1">
    <source>
        <dbReference type="EMBL" id="PLR45211.1"/>
    </source>
</evidence>
<gene>
    <name evidence="1" type="ORF">CYR34_18085</name>
</gene>
<sequence length="159" mass="18217">MSIPAHIWFEDENGSPIVGPCLLPKRVGSIEMRSFSHNVNIPVDPHRGKLTGTRIHTPVVFQKEADQTTPILFRALCEGRKLKSSTIKMYRILDAGIEMEYLNIFLENVIITSMSPLLYPNSMAETHLENIELRYEKITLKYTEGNIMYTDSWNEYAIA</sequence>
<reference evidence="1 2" key="1">
    <citation type="submission" date="2017-12" db="EMBL/GenBank/DDBJ databases">
        <title>Characterization of six clinical isolates of Enterochimera gen. nov., a novel genus of the Yersiniaciae family and the three species Enterochimera arupensis sp. nov., Enterochimera coloradensis sp. nov, and Enterochimera californica sp. nov.</title>
        <authorList>
            <person name="Rossi A."/>
            <person name="Fisher M."/>
        </authorList>
    </citation>
    <scope>NUCLEOTIDE SEQUENCE [LARGE SCALE GENOMIC DNA]</scope>
    <source>
        <strain evidence="1 2">2016Iso1</strain>
    </source>
</reference>
<dbReference type="PANTHER" id="PTHR34319">
    <property type="entry name" value="MAJOR EXPORTED PROTEIN"/>
    <property type="match status" value="1"/>
</dbReference>
<dbReference type="InterPro" id="IPR052947">
    <property type="entry name" value="T6SS_Hcp1_domain"/>
</dbReference>
<protein>
    <submittedName>
        <fullName evidence="1">Type VI secretion system tube protein Hcp</fullName>
    </submittedName>
</protein>
<dbReference type="RefSeq" id="WP_101828822.1">
    <property type="nucleotide sequence ID" value="NZ_PJZI01000024.1"/>
</dbReference>
<dbReference type="OrthoDB" id="5674026at2"/>
<evidence type="ECO:0000313" key="2">
    <source>
        <dbReference type="Proteomes" id="UP000234626"/>
    </source>
</evidence>
<dbReference type="PANTHER" id="PTHR34319:SF6">
    <property type="entry name" value="MAJOR EXPORTED PROTEIN"/>
    <property type="match status" value="1"/>
</dbReference>
<dbReference type="AlphaFoldDB" id="A0A2N5EIY4"/>
<dbReference type="Gene3D" id="2.30.110.20">
    <property type="entry name" value="Hcp1-like"/>
    <property type="match status" value="1"/>
</dbReference>
<name>A0A2N5EIY4_9GAMM</name>